<protein>
    <recommendedName>
        <fullName evidence="5">Multiple inositol polyphosphate phosphatase 1</fullName>
        <ecNumber evidence="4">3.1.3.62</ecNumber>
        <ecNumber evidence="3">3.1.3.80</ecNumber>
    </recommendedName>
    <alternativeName>
        <fullName evidence="11">2,3-bisphosphoglycerate 3-phosphatase</fullName>
    </alternativeName>
</protein>
<dbReference type="Pfam" id="PF00328">
    <property type="entry name" value="His_Phos_2"/>
    <property type="match status" value="1"/>
</dbReference>
<dbReference type="PANTHER" id="PTHR20963:SF8">
    <property type="entry name" value="MULTIPLE INOSITOL POLYPHOSPHATE PHOSPHATASE 1"/>
    <property type="match status" value="1"/>
</dbReference>
<gene>
    <name evidence="17" type="ORF">ODALV1_LOCUS20562</name>
</gene>
<dbReference type="PANTHER" id="PTHR20963">
    <property type="entry name" value="MULTIPLE INOSITOL POLYPHOSPHATE PHOSPHATASE-RELATED"/>
    <property type="match status" value="1"/>
</dbReference>
<evidence type="ECO:0000256" key="16">
    <source>
        <dbReference type="SAM" id="SignalP"/>
    </source>
</evidence>
<dbReference type="SUPFAM" id="SSF53254">
    <property type="entry name" value="Phosphoglycerate mutase-like"/>
    <property type="match status" value="1"/>
</dbReference>
<evidence type="ECO:0000256" key="6">
    <source>
        <dbReference type="ARBA" id="ARBA00022475"/>
    </source>
</evidence>
<evidence type="ECO:0000256" key="3">
    <source>
        <dbReference type="ARBA" id="ARBA00012976"/>
    </source>
</evidence>
<name>A0ABP1RA74_9HEXA</name>
<dbReference type="InterPro" id="IPR016274">
    <property type="entry name" value="Histidine_acid_Pase_euk"/>
</dbReference>
<dbReference type="Gene3D" id="3.40.50.1240">
    <property type="entry name" value="Phosphoglycerate mutase-like"/>
    <property type="match status" value="1"/>
</dbReference>
<keyword evidence="18" id="KW-1185">Reference proteome</keyword>
<keyword evidence="8" id="KW-0378">Hydrolase</keyword>
<evidence type="ECO:0000256" key="4">
    <source>
        <dbReference type="ARBA" id="ARBA00013040"/>
    </source>
</evidence>
<feature type="signal peptide" evidence="16">
    <location>
        <begin position="1"/>
        <end position="19"/>
    </location>
</feature>
<evidence type="ECO:0000256" key="1">
    <source>
        <dbReference type="ARBA" id="ARBA00004236"/>
    </source>
</evidence>
<comment type="similarity">
    <text evidence="2">Belongs to the histidine acid phosphatase family. MINPP1 subfamily.</text>
</comment>
<evidence type="ECO:0000256" key="2">
    <source>
        <dbReference type="ARBA" id="ARBA00008422"/>
    </source>
</evidence>
<comment type="catalytic activity">
    <reaction evidence="14">
        <text>1D-myo-inositol hexakisphosphate + H2O = 1D-myo-inositol 1,2,4,5,6-pentakisphosphate + phosphate</text>
        <dbReference type="Rhea" id="RHEA:16989"/>
        <dbReference type="ChEBI" id="CHEBI:15377"/>
        <dbReference type="ChEBI" id="CHEBI:43474"/>
        <dbReference type="ChEBI" id="CHEBI:57798"/>
        <dbReference type="ChEBI" id="CHEBI:58130"/>
        <dbReference type="EC" id="3.1.3.62"/>
    </reaction>
    <physiologicalReaction direction="left-to-right" evidence="14">
        <dbReference type="Rhea" id="RHEA:16990"/>
    </physiologicalReaction>
</comment>
<evidence type="ECO:0000256" key="7">
    <source>
        <dbReference type="ARBA" id="ARBA00022729"/>
    </source>
</evidence>
<keyword evidence="6" id="KW-1003">Cell membrane</keyword>
<comment type="catalytic activity">
    <reaction evidence="13">
        <text>1D-myo-inositol 1,2,4,5,6-pentakisphosphate + H2O = 1D-myo-inositol 1,2,5,6-tetrakisphosphate + phosphate</text>
        <dbReference type="Rhea" id="RHEA:77115"/>
        <dbReference type="ChEBI" id="CHEBI:15377"/>
        <dbReference type="ChEBI" id="CHEBI:43474"/>
        <dbReference type="ChEBI" id="CHEBI:57798"/>
        <dbReference type="ChEBI" id="CHEBI:195535"/>
        <dbReference type="EC" id="3.1.3.62"/>
    </reaction>
    <physiologicalReaction direction="left-to-right" evidence="13">
        <dbReference type="Rhea" id="RHEA:77116"/>
    </physiologicalReaction>
</comment>
<feature type="chain" id="PRO_5047239705" description="Multiple inositol polyphosphate phosphatase 1" evidence="16">
    <location>
        <begin position="20"/>
        <end position="445"/>
    </location>
</feature>
<comment type="catalytic activity">
    <reaction evidence="15">
        <text>(2R)-2,3-bisphosphoglycerate + H2O = (2R)-2-phosphoglycerate + phosphate</text>
        <dbReference type="Rhea" id="RHEA:27381"/>
        <dbReference type="ChEBI" id="CHEBI:15377"/>
        <dbReference type="ChEBI" id="CHEBI:43474"/>
        <dbReference type="ChEBI" id="CHEBI:58248"/>
        <dbReference type="ChEBI" id="CHEBI:58289"/>
        <dbReference type="EC" id="3.1.3.80"/>
    </reaction>
    <physiologicalReaction direction="left-to-right" evidence="15">
        <dbReference type="Rhea" id="RHEA:27382"/>
    </physiologicalReaction>
</comment>
<comment type="subcellular location">
    <subcellularLocation>
        <location evidence="1">Cell membrane</location>
    </subcellularLocation>
</comment>
<proteinExistence type="inferred from homology"/>
<comment type="catalytic activity">
    <reaction evidence="12">
        <text>1D-myo-inositol 1,2,5,6-tetrakisphosphate + H2O = 1D-myo-inositol 1,2,6-trisphosphate + phosphate</text>
        <dbReference type="Rhea" id="RHEA:77119"/>
        <dbReference type="ChEBI" id="CHEBI:15377"/>
        <dbReference type="ChEBI" id="CHEBI:43474"/>
        <dbReference type="ChEBI" id="CHEBI:195535"/>
        <dbReference type="ChEBI" id="CHEBI:195537"/>
        <dbReference type="EC" id="3.1.3.62"/>
    </reaction>
    <physiologicalReaction direction="left-to-right" evidence="12">
        <dbReference type="Rhea" id="RHEA:77120"/>
    </physiologicalReaction>
</comment>
<dbReference type="Proteomes" id="UP001642540">
    <property type="component" value="Unassembled WGS sequence"/>
</dbReference>
<dbReference type="EMBL" id="CAXLJM020000068">
    <property type="protein sequence ID" value="CAL8124314.1"/>
    <property type="molecule type" value="Genomic_DNA"/>
</dbReference>
<dbReference type="CDD" id="cd07061">
    <property type="entry name" value="HP_HAP_like"/>
    <property type="match status" value="1"/>
</dbReference>
<comment type="caution">
    <text evidence="17">The sequence shown here is derived from an EMBL/GenBank/DDBJ whole genome shotgun (WGS) entry which is preliminary data.</text>
</comment>
<evidence type="ECO:0000256" key="5">
    <source>
        <dbReference type="ARBA" id="ARBA00018097"/>
    </source>
</evidence>
<dbReference type="EC" id="3.1.3.62" evidence="4"/>
<organism evidence="17 18">
    <name type="scientific">Orchesella dallaii</name>
    <dbReference type="NCBI Taxonomy" id="48710"/>
    <lineage>
        <taxon>Eukaryota</taxon>
        <taxon>Metazoa</taxon>
        <taxon>Ecdysozoa</taxon>
        <taxon>Arthropoda</taxon>
        <taxon>Hexapoda</taxon>
        <taxon>Collembola</taxon>
        <taxon>Entomobryomorpha</taxon>
        <taxon>Entomobryoidea</taxon>
        <taxon>Orchesellidae</taxon>
        <taxon>Orchesellinae</taxon>
        <taxon>Orchesella</taxon>
    </lineage>
</organism>
<evidence type="ECO:0000313" key="18">
    <source>
        <dbReference type="Proteomes" id="UP001642540"/>
    </source>
</evidence>
<keyword evidence="10" id="KW-0325">Glycoprotein</keyword>
<dbReference type="InterPro" id="IPR000560">
    <property type="entry name" value="His_Pase_clade-2"/>
</dbReference>
<evidence type="ECO:0000313" key="17">
    <source>
        <dbReference type="EMBL" id="CAL8124314.1"/>
    </source>
</evidence>
<evidence type="ECO:0000256" key="11">
    <source>
        <dbReference type="ARBA" id="ARBA00031642"/>
    </source>
</evidence>
<sequence length="445" mass="50632">MYSTTVAAFVVAYFVPCLAFTPKECHDSIGPLALRFLSTKRPYTYQTSNPEIPIPQTCTPVKFWYFGRHGTRYPGDDDILAMMDTLTPLHTEISNSINNSLLCEHTRMYLLSWRLGSDVNLLNESHLHEQGKGELQAIGARYKSRYPDLFTDQFSNDTHYFRATDAERTVSSLKAFASSAFSNTSSFWFPNPIKNDPILKFYSVCEKWKEQVDNNGSSRVELKKFLVSSFMNDTITRVSLRLGLARNLTVEEITIMYTNCAFETAWMNGTLAPWCVAFGVEDFQVLAYTEDLEYYHVDGYGSPVNWESACVVLQDAANFLGEYEANPRNPGRNVQAYFSHSGATLKFLARLGLFNGTEINADNFDNVKDSYVWRTSDIDCMGSNIAFVLLQCEDENDLKLGVLFQEQLVNVFDLQGPYVDYHQFKNKIQPILNTCDFQQICDVDA</sequence>
<evidence type="ECO:0000256" key="13">
    <source>
        <dbReference type="ARBA" id="ARBA00043671"/>
    </source>
</evidence>
<evidence type="ECO:0000256" key="10">
    <source>
        <dbReference type="ARBA" id="ARBA00023180"/>
    </source>
</evidence>
<evidence type="ECO:0000256" key="14">
    <source>
        <dbReference type="ARBA" id="ARBA00043691"/>
    </source>
</evidence>
<evidence type="ECO:0000256" key="9">
    <source>
        <dbReference type="ARBA" id="ARBA00023136"/>
    </source>
</evidence>
<keyword evidence="7 16" id="KW-0732">Signal</keyword>
<evidence type="ECO:0000256" key="8">
    <source>
        <dbReference type="ARBA" id="ARBA00022801"/>
    </source>
</evidence>
<dbReference type="InterPro" id="IPR029033">
    <property type="entry name" value="His_PPase_superfam"/>
</dbReference>
<dbReference type="EC" id="3.1.3.80" evidence="3"/>
<dbReference type="PIRSF" id="PIRSF000894">
    <property type="entry name" value="Acid_phosphatase"/>
    <property type="match status" value="1"/>
</dbReference>
<evidence type="ECO:0000256" key="15">
    <source>
        <dbReference type="ARBA" id="ARBA00043832"/>
    </source>
</evidence>
<accession>A0ABP1RA74</accession>
<evidence type="ECO:0000256" key="12">
    <source>
        <dbReference type="ARBA" id="ARBA00043668"/>
    </source>
</evidence>
<reference evidence="17 18" key="1">
    <citation type="submission" date="2024-08" db="EMBL/GenBank/DDBJ databases">
        <authorList>
            <person name="Cucini C."/>
            <person name="Frati F."/>
        </authorList>
    </citation>
    <scope>NUCLEOTIDE SEQUENCE [LARGE SCALE GENOMIC DNA]</scope>
</reference>
<keyword evidence="9" id="KW-0472">Membrane</keyword>